<dbReference type="SUPFAM" id="SSF63737">
    <property type="entry name" value="Leukotriene A4 hydrolase N-terminal domain"/>
    <property type="match status" value="1"/>
</dbReference>
<feature type="chain" id="PRO_5011621095" evidence="1">
    <location>
        <begin position="27"/>
        <end position="253"/>
    </location>
</feature>
<accession>A0A1G9KJ20</accession>
<feature type="signal peptide" evidence="1">
    <location>
        <begin position="1"/>
        <end position="26"/>
    </location>
</feature>
<dbReference type="Gene3D" id="2.60.40.1730">
    <property type="entry name" value="tricorn interacting facor f3 domain"/>
    <property type="match status" value="1"/>
</dbReference>
<evidence type="ECO:0000313" key="2">
    <source>
        <dbReference type="EMBL" id="SDL49830.1"/>
    </source>
</evidence>
<name>A0A1G9KJ20_9FLAO</name>
<keyword evidence="1" id="KW-0732">Signal</keyword>
<dbReference type="AlphaFoldDB" id="A0A1G9KJ20"/>
<keyword evidence="3" id="KW-1185">Reference proteome</keyword>
<evidence type="ECO:0000313" key="3">
    <source>
        <dbReference type="Proteomes" id="UP000199440"/>
    </source>
</evidence>
<dbReference type="EMBL" id="FNGV01000001">
    <property type="protein sequence ID" value="SDL49830.1"/>
    <property type="molecule type" value="Genomic_DNA"/>
</dbReference>
<proteinExistence type="predicted"/>
<dbReference type="OrthoDB" id="100605at2"/>
<organism evidence="2 3">
    <name type="scientific">Kriegella aquimaris</name>
    <dbReference type="NCBI Taxonomy" id="192904"/>
    <lineage>
        <taxon>Bacteria</taxon>
        <taxon>Pseudomonadati</taxon>
        <taxon>Bacteroidota</taxon>
        <taxon>Flavobacteriia</taxon>
        <taxon>Flavobacteriales</taxon>
        <taxon>Flavobacteriaceae</taxon>
        <taxon>Kriegella</taxon>
    </lineage>
</organism>
<dbReference type="RefSeq" id="WP_143017568.1">
    <property type="nucleotide sequence ID" value="NZ_FNGV01000001.1"/>
</dbReference>
<evidence type="ECO:0000256" key="1">
    <source>
        <dbReference type="SAM" id="SignalP"/>
    </source>
</evidence>
<protein>
    <submittedName>
        <fullName evidence="2">Uncharacterized protein</fullName>
    </submittedName>
</protein>
<dbReference type="Proteomes" id="UP000199440">
    <property type="component" value="Unassembled WGS sequence"/>
</dbReference>
<reference evidence="2 3" key="1">
    <citation type="submission" date="2016-10" db="EMBL/GenBank/DDBJ databases">
        <authorList>
            <person name="de Groot N.N."/>
        </authorList>
    </citation>
    <scope>NUCLEOTIDE SEQUENCE [LARGE SCALE GENOMIC DNA]</scope>
    <source>
        <strain evidence="2 3">DSM 19886</strain>
    </source>
</reference>
<sequence length="253" mass="29035">MKYWKRNIIRILLLISFLAAPCSSFADNYPKKPNIDVVHYTFDITLSDETDFIKATATILVKFKTNGIETLRPDLTNKSENLANKGMTVKLVISQGKTMPITHGGDVLLINLPPSLENIERSIIIEYKGIPNTGLKIGDNKYEDRTFFSDNWPNKARNWLPTVDHPYDNATSYNGKNKIIEINQLQPEKYTFNMPLELDIITNEDIPSRRQIIQLNKRKVKISIPSDIPPSHILLDPETNLLAQWDFLKRIDL</sequence>
<gene>
    <name evidence="2" type="ORF">SAMN04488514_1011017</name>
</gene>
<dbReference type="InterPro" id="IPR042097">
    <property type="entry name" value="Aminopeptidase_N-like_N_sf"/>
</dbReference>
<dbReference type="STRING" id="192904.SAMN04488514_1011017"/>